<dbReference type="Gene3D" id="3.40.50.300">
    <property type="entry name" value="P-loop containing nucleotide triphosphate hydrolases"/>
    <property type="match status" value="1"/>
</dbReference>
<keyword evidence="9" id="KW-1185">Reference proteome</keyword>
<dbReference type="Pfam" id="PF13020">
    <property type="entry name" value="NOV_C"/>
    <property type="match status" value="1"/>
</dbReference>
<accession>A0A5E6MQU2</accession>
<dbReference type="EMBL" id="CABFVA020000118">
    <property type="protein sequence ID" value="VVM08106.1"/>
    <property type="molecule type" value="Genomic_DNA"/>
</dbReference>
<dbReference type="InterPro" id="IPR027417">
    <property type="entry name" value="P-loop_NTPase"/>
</dbReference>
<feature type="coiled-coil region" evidence="5">
    <location>
        <begin position="961"/>
        <end position="1016"/>
    </location>
</feature>
<dbReference type="PANTHER" id="PTHR45766">
    <property type="entry name" value="DNA ANNEALING HELICASE AND ENDONUCLEASE ZRANB3 FAMILY MEMBER"/>
    <property type="match status" value="1"/>
</dbReference>
<name>A0A5E6MQU2_9BACT</name>
<dbReference type="InterPro" id="IPR000330">
    <property type="entry name" value="SNF2_N"/>
</dbReference>
<dbReference type="SMART" id="SM00487">
    <property type="entry name" value="DEXDc"/>
    <property type="match status" value="1"/>
</dbReference>
<dbReference type="GO" id="GO:0004386">
    <property type="term" value="F:helicase activity"/>
    <property type="evidence" value="ECO:0007669"/>
    <property type="project" value="UniProtKB-KW"/>
</dbReference>
<evidence type="ECO:0000256" key="3">
    <source>
        <dbReference type="ARBA" id="ARBA00022806"/>
    </source>
</evidence>
<dbReference type="Proteomes" id="UP000334923">
    <property type="component" value="Unassembled WGS sequence"/>
</dbReference>
<dbReference type="InterPro" id="IPR014001">
    <property type="entry name" value="Helicase_ATP-bd"/>
</dbReference>
<dbReference type="AlphaFoldDB" id="A0A5E6MQU2"/>
<dbReference type="PANTHER" id="PTHR45766:SF6">
    <property type="entry name" value="SWI_SNF-RELATED MATRIX-ASSOCIATED ACTIN-DEPENDENT REGULATOR OF CHROMATIN SUBFAMILY A-LIKE PROTEIN 1"/>
    <property type="match status" value="1"/>
</dbReference>
<protein>
    <submittedName>
        <fullName evidence="8">RNA polymerase-associated protein RapA</fullName>
        <ecNumber evidence="8">3.6.4.-</ecNumber>
    </submittedName>
</protein>
<evidence type="ECO:0000259" key="7">
    <source>
        <dbReference type="PROSITE" id="PS51194"/>
    </source>
</evidence>
<dbReference type="EC" id="3.6.4.-" evidence="8"/>
<keyword evidence="4" id="KW-0067">ATP-binding</keyword>
<dbReference type="InterPro" id="IPR001650">
    <property type="entry name" value="Helicase_C-like"/>
</dbReference>
<dbReference type="Gene3D" id="3.40.50.10810">
    <property type="entry name" value="Tandem AAA-ATPase domain"/>
    <property type="match status" value="1"/>
</dbReference>
<evidence type="ECO:0000313" key="8">
    <source>
        <dbReference type="EMBL" id="VVM08106.1"/>
    </source>
</evidence>
<keyword evidence="1" id="KW-0547">Nucleotide-binding</keyword>
<sequence length="1182" mass="135524">MSAKDPTVTTKDDHNLVTGDVVSGLDSSELVEIQRIAPFGGKMLVEGVGLQSRRMVKRPLAAEELAALVRVRGQQHTFDGDARLFLLGAEAERIRIAHQFDPLFAVNSSIVDPLPHQVEAVYRYLLPLPRIRFLLADDTGAGKTIMTGLLIKELLFRGVLQKVLIITPGGLTKQWKEEELQEKFGLYARLVNRASFDAEPGQFSRYEEGIFVTSIDFLARNEGCLKAASETQWDLVVVDEAHKLAAYEYGTKLEESERYKAVKALAHKTDHLLFLTATPHRGRKDTFRRLLLLLDEDLFQKDEHVADRVREQAAPYGTSGEEDLEDERPISKARNRFFLRRLKEEMVDWENKVLFKERHTKTIGYNLTPEEKKLYDEVTSYVRSKRKEAKAKRNRNVELTLMVMQRRLASSLYAITRTLENRLRALNEVLSVLRDPSRPEAEKKRLFRGTHDPSDPRDITEYEDLTEEERERIDQRIFRQVLTDDPNKVEEERDEVERLFRLADSLKHHKEAKFAELLAVLDSSDVIRAEDEKLLIFTEHRDTLNSLAKRLEEKGYTVATIHGGMDVDSRKQAQRQFRTRAKIMVATDAAGEGINLQFCRYLINWDIPWNPNRLEQRMGRIHRYGQADDVWVYNLVAQNTREGSVLQKVLSKLDVMREQMGSDRVYDVIDEWLEDVPLVRLIESAIDTDDESAGSQETDAALSTASNEKAGRLMALQKKASLASRLDLSSARELRDASDERRLQPLFVQRFFERAWTACGGSVRKDDHFPVWHIGSTPTALLELARERRQPLSDNYDTPFVFDKQLVSVASKVRVPERTKLMGPGHPLFDTLIEWAIREARQAFAKGATLVDPNIAKPQRVWLVRSTIEDGRRQWRQDRRKPPAHERLAVVVQDHMGLRTTSPSYLLNCIAPESVGPAPGVQSRSTEEIQEWAYEQITEPQLHQVKAVRAEECDLRREYLNTAFTDLILELQEDLNDLQQAQLYGDDNAEESERLRKRIEELKARKADRLKELELMMKLTANLPDLLTEAVIAPVPVATVESDEEAPSLGVPMRRDDEVEAIAMDVTMRYERGRGWSPTDVSRDGEHYDVRSEGPGGEKRFIEVKGRAQAGAIVLTGPEMDKLRQLGERAWLYVVTFCKGDRPRLRIIQDPISRLNPGMLYRQIQYLVEEADWSRQGEDATQ</sequence>
<organism evidence="8 9">
    <name type="scientific">Methylacidimicrobium tartarophylax</name>
    <dbReference type="NCBI Taxonomy" id="1041768"/>
    <lineage>
        <taxon>Bacteria</taxon>
        <taxon>Pseudomonadati</taxon>
        <taxon>Verrucomicrobiota</taxon>
        <taxon>Methylacidimicrobium</taxon>
    </lineage>
</organism>
<dbReference type="PROSITE" id="PS51194">
    <property type="entry name" value="HELICASE_CTER"/>
    <property type="match status" value="1"/>
</dbReference>
<dbReference type="InterPro" id="IPR049730">
    <property type="entry name" value="SNF2/RAD54-like_C"/>
</dbReference>
<dbReference type="OrthoDB" id="9814088at2"/>
<evidence type="ECO:0000313" key="9">
    <source>
        <dbReference type="Proteomes" id="UP000334923"/>
    </source>
</evidence>
<dbReference type="RefSeq" id="WP_142660940.1">
    <property type="nucleotide sequence ID" value="NZ_CABFVA020000118.1"/>
</dbReference>
<gene>
    <name evidence="8" type="primary">rapA</name>
    <name evidence="8" type="ORF">MAMT_02108</name>
</gene>
<evidence type="ECO:0000256" key="2">
    <source>
        <dbReference type="ARBA" id="ARBA00022801"/>
    </source>
</evidence>
<dbReference type="CDD" id="cd18793">
    <property type="entry name" value="SF2_C_SNF"/>
    <property type="match status" value="1"/>
</dbReference>
<keyword evidence="2 8" id="KW-0378">Hydrolase</keyword>
<dbReference type="PROSITE" id="PS51192">
    <property type="entry name" value="HELICASE_ATP_BIND_1"/>
    <property type="match status" value="1"/>
</dbReference>
<evidence type="ECO:0000259" key="6">
    <source>
        <dbReference type="PROSITE" id="PS51192"/>
    </source>
</evidence>
<dbReference type="InterPro" id="IPR024975">
    <property type="entry name" value="NOV_C"/>
</dbReference>
<dbReference type="CDD" id="cd18011">
    <property type="entry name" value="DEXDc_RapA"/>
    <property type="match status" value="1"/>
</dbReference>
<evidence type="ECO:0000256" key="5">
    <source>
        <dbReference type="SAM" id="Coils"/>
    </source>
</evidence>
<dbReference type="Pfam" id="PF00271">
    <property type="entry name" value="Helicase_C"/>
    <property type="match status" value="1"/>
</dbReference>
<feature type="domain" description="Helicase C-terminal" evidence="7">
    <location>
        <begin position="513"/>
        <end position="677"/>
    </location>
</feature>
<dbReference type="SUPFAM" id="SSF52540">
    <property type="entry name" value="P-loop containing nucleoside triphosphate hydrolases"/>
    <property type="match status" value="2"/>
</dbReference>
<reference evidence="8 9" key="1">
    <citation type="submission" date="2019-09" db="EMBL/GenBank/DDBJ databases">
        <authorList>
            <person name="Cremers G."/>
        </authorList>
    </citation>
    <scope>NUCLEOTIDE SEQUENCE [LARGE SCALE GENOMIC DNA]</scope>
    <source>
        <strain evidence="8">4A</strain>
    </source>
</reference>
<keyword evidence="3" id="KW-0347">Helicase</keyword>
<keyword evidence="5" id="KW-0175">Coiled coil</keyword>
<dbReference type="InterPro" id="IPR038718">
    <property type="entry name" value="SNF2-like_sf"/>
</dbReference>
<evidence type="ECO:0000256" key="4">
    <source>
        <dbReference type="ARBA" id="ARBA00022840"/>
    </source>
</evidence>
<proteinExistence type="predicted"/>
<dbReference type="Pfam" id="PF00176">
    <property type="entry name" value="SNF2-rel_dom"/>
    <property type="match status" value="1"/>
</dbReference>
<feature type="domain" description="Helicase ATP-binding" evidence="6">
    <location>
        <begin position="124"/>
        <end position="297"/>
    </location>
</feature>
<dbReference type="SMART" id="SM00490">
    <property type="entry name" value="HELICc"/>
    <property type="match status" value="1"/>
</dbReference>
<evidence type="ECO:0000256" key="1">
    <source>
        <dbReference type="ARBA" id="ARBA00022741"/>
    </source>
</evidence>
<dbReference type="GO" id="GO:0005524">
    <property type="term" value="F:ATP binding"/>
    <property type="evidence" value="ECO:0007669"/>
    <property type="project" value="UniProtKB-KW"/>
</dbReference>
<dbReference type="GO" id="GO:0016787">
    <property type="term" value="F:hydrolase activity"/>
    <property type="evidence" value="ECO:0007669"/>
    <property type="project" value="UniProtKB-KW"/>
</dbReference>
<dbReference type="InterPro" id="IPR057342">
    <property type="entry name" value="DEXDc_RapA"/>
</dbReference>